<dbReference type="PROSITE" id="PS50092">
    <property type="entry name" value="TSP1"/>
    <property type="match status" value="2"/>
</dbReference>
<feature type="transmembrane region" description="Helical" evidence="7">
    <location>
        <begin position="284"/>
        <end position="308"/>
    </location>
</feature>
<dbReference type="SMART" id="SM00409">
    <property type="entry name" value="IG"/>
    <property type="match status" value="1"/>
</dbReference>
<dbReference type="InterPro" id="IPR011029">
    <property type="entry name" value="DEATH-like_dom_sf"/>
</dbReference>
<evidence type="ECO:0000313" key="11">
    <source>
        <dbReference type="WBParaSite" id="jg13217.2"/>
    </source>
</evidence>
<dbReference type="SMART" id="SM00218">
    <property type="entry name" value="ZU5"/>
    <property type="match status" value="1"/>
</dbReference>
<keyword evidence="3 7" id="KW-0812">Transmembrane</keyword>
<dbReference type="InterPro" id="IPR000884">
    <property type="entry name" value="TSP1_rpt"/>
</dbReference>
<dbReference type="PROSITE" id="PS50017">
    <property type="entry name" value="DEATH_DOMAIN"/>
    <property type="match status" value="1"/>
</dbReference>
<dbReference type="Pfam" id="PF17217">
    <property type="entry name" value="UPA"/>
    <property type="match status" value="1"/>
</dbReference>
<dbReference type="Proteomes" id="UP000887574">
    <property type="component" value="Unplaced"/>
</dbReference>
<dbReference type="PROSITE" id="PS50835">
    <property type="entry name" value="IG_LIKE"/>
    <property type="match status" value="1"/>
</dbReference>
<dbReference type="InterPro" id="IPR037936">
    <property type="entry name" value="UNC5A-D"/>
</dbReference>
<dbReference type="Gene3D" id="2.60.40.10">
    <property type="entry name" value="Immunoglobulins"/>
    <property type="match status" value="1"/>
</dbReference>
<keyword evidence="7" id="KW-0675">Receptor</keyword>
<evidence type="ECO:0000256" key="3">
    <source>
        <dbReference type="ARBA" id="ARBA00022692"/>
    </source>
</evidence>
<dbReference type="Gene3D" id="2.60.220.30">
    <property type="match status" value="1"/>
</dbReference>
<dbReference type="InterPro" id="IPR000488">
    <property type="entry name" value="Death_dom"/>
</dbReference>
<dbReference type="Pfam" id="PF00791">
    <property type="entry name" value="ZU5"/>
    <property type="match status" value="1"/>
</dbReference>
<proteinExistence type="inferred from homology"/>
<evidence type="ECO:0000313" key="10">
    <source>
        <dbReference type="Proteomes" id="UP000887574"/>
    </source>
</evidence>
<dbReference type="AlphaFoldDB" id="A0A915CVW1"/>
<dbReference type="InterPro" id="IPR036179">
    <property type="entry name" value="Ig-like_dom_sf"/>
</dbReference>
<evidence type="ECO:0000259" key="8">
    <source>
        <dbReference type="PROSITE" id="PS50017"/>
    </source>
</evidence>
<dbReference type="PANTHER" id="PTHR12582:SF47">
    <property type="entry name" value="NETRIN RECEPTOR UNC-5"/>
    <property type="match status" value="1"/>
</dbReference>
<comment type="subcellular location">
    <subcellularLocation>
        <location evidence="7">Cell membrane</location>
        <topology evidence="7">Single-pass type I membrane protein</topology>
    </subcellularLocation>
    <subcellularLocation>
        <location evidence="1">Membrane</location>
        <topology evidence="1">Single-pass membrane protein</topology>
    </subcellularLocation>
</comment>
<evidence type="ECO:0000259" key="9">
    <source>
        <dbReference type="PROSITE" id="PS50835"/>
    </source>
</evidence>
<protein>
    <recommendedName>
        <fullName evidence="7">Netrin receptor UNC5</fullName>
    </recommendedName>
</protein>
<dbReference type="SMART" id="SM00408">
    <property type="entry name" value="IGc2"/>
    <property type="match status" value="1"/>
</dbReference>
<dbReference type="WBParaSite" id="jg13217.2">
    <property type="protein sequence ID" value="jg13217.2"/>
    <property type="gene ID" value="jg13217"/>
</dbReference>
<keyword evidence="7" id="KW-0217">Developmental protein</keyword>
<name>A0A915CVW1_9BILA</name>
<keyword evidence="4 7" id="KW-1133">Transmembrane helix</keyword>
<dbReference type="Pfam" id="PF13927">
    <property type="entry name" value="Ig_3"/>
    <property type="match status" value="1"/>
</dbReference>
<dbReference type="FunFam" id="2.20.100.10:FF:000002">
    <property type="entry name" value="Unc-5 netrin receptor C"/>
    <property type="match status" value="1"/>
</dbReference>
<dbReference type="InterPro" id="IPR013783">
    <property type="entry name" value="Ig-like_fold"/>
</dbReference>
<comment type="similarity">
    <text evidence="2 7">Belongs to the unc-5 family.</text>
</comment>
<comment type="function">
    <text evidence="7">Receptor for netrin required for axon guidance. Mediates axon repulsion of neuronal growth cones in the developing nervous system upon ligand binding.</text>
</comment>
<evidence type="ECO:0000256" key="7">
    <source>
        <dbReference type="RuleBase" id="RU367033"/>
    </source>
</evidence>
<evidence type="ECO:0000256" key="4">
    <source>
        <dbReference type="ARBA" id="ARBA00022989"/>
    </source>
</evidence>
<dbReference type="InterPro" id="IPR033772">
    <property type="entry name" value="UPA"/>
</dbReference>
<dbReference type="SMART" id="SM00209">
    <property type="entry name" value="TSP1"/>
    <property type="match status" value="2"/>
</dbReference>
<dbReference type="GO" id="GO:0005886">
    <property type="term" value="C:plasma membrane"/>
    <property type="evidence" value="ECO:0007669"/>
    <property type="project" value="UniProtKB-SubCell"/>
</dbReference>
<feature type="domain" description="Death" evidence="8">
    <location>
        <begin position="889"/>
        <end position="955"/>
    </location>
</feature>
<dbReference type="InterPro" id="IPR000906">
    <property type="entry name" value="ZU5_dom"/>
</dbReference>
<dbReference type="GO" id="GO:0005042">
    <property type="term" value="F:netrin receptor activity"/>
    <property type="evidence" value="ECO:0007669"/>
    <property type="project" value="UniProtKB-UniRule"/>
</dbReference>
<dbReference type="SMART" id="SM00005">
    <property type="entry name" value="DEATH"/>
    <property type="match status" value="1"/>
</dbReference>
<dbReference type="SUPFAM" id="SSF82895">
    <property type="entry name" value="TSP-1 type 1 repeat"/>
    <property type="match status" value="1"/>
</dbReference>
<reference evidence="11" key="1">
    <citation type="submission" date="2022-11" db="UniProtKB">
        <authorList>
            <consortium name="WormBaseParasite"/>
        </authorList>
    </citation>
    <scope>IDENTIFICATION</scope>
</reference>
<sequence>MLPRANLDLQTQYIHSKTLLPNPAPERVPEGRTIQLPCVPPDADPKPEIIWCKDGQEISGHSGTDSIADSNLILASDGSLIISATRLSDSANYSCEAWNIANRRTTPVVQLLVYVDGQWSPWSPWQGACPSLHHTSPTFDCQLLAEQLAQPVNSPIQPLLPQQRRTRVCNNPAPLNDGAYCVGQDEQFRLCEHTCIINGGWSAWSTWSECNSQCQRLRNRECTAPAPVNGGSYCQGRDAQWSNCTDSKTGGGHIPSHCLPTTQMDNYAQPRVVDATAGVSHQQLYVLASMGCVAFLLLVIAGLIAALLCRQKKGARKGCAKAMAISPAGSGGIFMEEKGEKLYFPVGVHDDELQHVRTVLLSQHQQRALLCDYSSANYPAKAMLTRASTPRSRTALIPEYSSSNASSGSGHLTPSSKMVVLGRGAVGGVLSANDSSAGLESGCSEKLADGVPSSLQTCTAELEEDEEFSGPGEGFCSNSTSNEPINLLLTEEEEDNCNNNSTSRMQLQYGVALSIGEGTFSEQRTIFLAVSDNTTTDKRLQVYKETWLSSVIVCAPCSHQPQPARASPCKQAAEHSFEEEDSLRRPVVLSFEHCASLFPKDNWQFLVYEQALGDPTQPCEIVCRLGEENINTPVYVQLERQRCHLMTDHFGRFLLAGRPKRPNVAAQKRVHLAAYCSVVSQEISSIRVYCVPEMFIAVETVRQQEDEHRGVLLAEAEGFLVRPTGSLCCCLEDICEGMFWSKAAEIPDEHHQWCAQNGLHFSLNLKPVTTTTKSHEETDEEASPLLSGRIVIYQKGNPSERQILSFKLQRSELTRSRRRCSSSLSFPYPSLSQTNLSPLGEEMEEKHVSTQFQLSGNVKRMLSNLLDCNPLSAAARPSSTFNNPPNVGWTTLARKLGFDRYIQYFATHPGCSPTSLVLDLWEACVGNSERALLDLLQTLRVMGRADAVLVLEKYLAGGFGFDGPMPPPPSNSLNSLAANSNHAIKSLIQ</sequence>
<dbReference type="InterPro" id="IPR036383">
    <property type="entry name" value="TSP1_rpt_sf"/>
</dbReference>
<dbReference type="GO" id="GO:0008045">
    <property type="term" value="P:motor neuron axon guidance"/>
    <property type="evidence" value="ECO:0007669"/>
    <property type="project" value="TreeGrafter"/>
</dbReference>
<organism evidence="10 11">
    <name type="scientific">Ditylenchus dipsaci</name>
    <dbReference type="NCBI Taxonomy" id="166011"/>
    <lineage>
        <taxon>Eukaryota</taxon>
        <taxon>Metazoa</taxon>
        <taxon>Ecdysozoa</taxon>
        <taxon>Nematoda</taxon>
        <taxon>Chromadorea</taxon>
        <taxon>Rhabditida</taxon>
        <taxon>Tylenchina</taxon>
        <taxon>Tylenchomorpha</taxon>
        <taxon>Sphaerularioidea</taxon>
        <taxon>Anguinidae</taxon>
        <taxon>Anguininae</taxon>
        <taxon>Ditylenchus</taxon>
    </lineage>
</organism>
<evidence type="ECO:0000256" key="5">
    <source>
        <dbReference type="ARBA" id="ARBA00023136"/>
    </source>
</evidence>
<dbReference type="PANTHER" id="PTHR12582">
    <property type="entry name" value="NETRIN RECEPTOR UNC5"/>
    <property type="match status" value="1"/>
</dbReference>
<evidence type="ECO:0000256" key="2">
    <source>
        <dbReference type="ARBA" id="ARBA00009844"/>
    </source>
</evidence>
<dbReference type="SUPFAM" id="SSF47986">
    <property type="entry name" value="DEATH domain"/>
    <property type="match status" value="1"/>
</dbReference>
<dbReference type="Gene3D" id="2.20.100.10">
    <property type="entry name" value="Thrombospondin type-1 (TSP1) repeat"/>
    <property type="match status" value="2"/>
</dbReference>
<evidence type="ECO:0000256" key="6">
    <source>
        <dbReference type="ARBA" id="ARBA00023157"/>
    </source>
</evidence>
<keyword evidence="6" id="KW-1015">Disulfide bond</keyword>
<keyword evidence="10" id="KW-1185">Reference proteome</keyword>
<dbReference type="Gene3D" id="1.10.533.10">
    <property type="entry name" value="Death Domain, Fas"/>
    <property type="match status" value="1"/>
</dbReference>
<dbReference type="InterPro" id="IPR003599">
    <property type="entry name" value="Ig_sub"/>
</dbReference>
<dbReference type="InterPro" id="IPR007110">
    <property type="entry name" value="Ig-like_dom"/>
</dbReference>
<dbReference type="Pfam" id="PF00531">
    <property type="entry name" value="Death"/>
    <property type="match status" value="1"/>
</dbReference>
<evidence type="ECO:0000256" key="1">
    <source>
        <dbReference type="ARBA" id="ARBA00004167"/>
    </source>
</evidence>
<accession>A0A915CVW1</accession>
<feature type="domain" description="Ig-like" evidence="9">
    <location>
        <begin position="21"/>
        <end position="106"/>
    </location>
</feature>
<keyword evidence="7" id="KW-0393">Immunoglobulin domain</keyword>
<dbReference type="InterPro" id="IPR003598">
    <property type="entry name" value="Ig_sub2"/>
</dbReference>
<dbReference type="SUPFAM" id="SSF48726">
    <property type="entry name" value="Immunoglobulin"/>
    <property type="match status" value="1"/>
</dbReference>
<keyword evidence="5 7" id="KW-0472">Membrane</keyword>